<reference evidence="1" key="1">
    <citation type="submission" date="2021-02" db="EMBL/GenBank/DDBJ databases">
        <authorList>
            <person name="Dougan E. K."/>
            <person name="Rhodes N."/>
            <person name="Thang M."/>
            <person name="Chan C."/>
        </authorList>
    </citation>
    <scope>NUCLEOTIDE SEQUENCE</scope>
</reference>
<organism evidence="1 2">
    <name type="scientific">Symbiodinium natans</name>
    <dbReference type="NCBI Taxonomy" id="878477"/>
    <lineage>
        <taxon>Eukaryota</taxon>
        <taxon>Sar</taxon>
        <taxon>Alveolata</taxon>
        <taxon>Dinophyceae</taxon>
        <taxon>Suessiales</taxon>
        <taxon>Symbiodiniaceae</taxon>
        <taxon>Symbiodinium</taxon>
    </lineage>
</organism>
<keyword evidence="2" id="KW-1185">Reference proteome</keyword>
<comment type="caution">
    <text evidence="1">The sequence shown here is derived from an EMBL/GenBank/DDBJ whole genome shotgun (WGS) entry which is preliminary data.</text>
</comment>
<proteinExistence type="predicted"/>
<evidence type="ECO:0000313" key="2">
    <source>
        <dbReference type="Proteomes" id="UP000604046"/>
    </source>
</evidence>
<gene>
    <name evidence="1" type="ORF">SNAT2548_LOCUS17568</name>
</gene>
<dbReference type="EMBL" id="CAJNDS010002116">
    <property type="protein sequence ID" value="CAE7335876.1"/>
    <property type="molecule type" value="Genomic_DNA"/>
</dbReference>
<sequence>MEAAEEEQRHGESKAGIHMSIALAARSRMLPSMEEQFPLIPTRRIDLEEDSWGDWASHSRVRTFVRRQEELYAEQGQSWTYWWHKKEQQPIPSCRDLIGEPLNLLSKAMTVPGYLEEMVVGSAVPALPLEDGEVIFCPYGSTEDVPWAHGCLPQKEQELRWLLREPPLEQPERPIETAEVECMTTELEDHHEKILSQLTQAASAVDFGCSLKVITIVVDQLGESLVSNKSVHPKLLPMSYHLQQGHNFALYLLGLVNLYQEHNEKYDIGHAERVTSETTPMWIQKCIWEVIGNVIKHEAKEHYSLEEYRASTKAARKGTSARVSSLPSSCLSHSGDPATAGRAATLLGGHARESGVFDLRDVVNSEEEAGGQAHAEVDCGRFNQEIRSREGFWKEEQLVGDLQSGSTETAAWSLMKVS</sequence>
<accession>A0A812P6R2</accession>
<evidence type="ECO:0000313" key="1">
    <source>
        <dbReference type="EMBL" id="CAE7335876.1"/>
    </source>
</evidence>
<dbReference type="AlphaFoldDB" id="A0A812P6R2"/>
<name>A0A812P6R2_9DINO</name>
<protein>
    <submittedName>
        <fullName evidence="1">Uncharacterized protein</fullName>
    </submittedName>
</protein>
<dbReference type="Proteomes" id="UP000604046">
    <property type="component" value="Unassembled WGS sequence"/>
</dbReference>